<comment type="caution">
    <text evidence="7">The sequence shown here is derived from an EMBL/GenBank/DDBJ whole genome shotgun (WGS) entry which is preliminary data.</text>
</comment>
<dbReference type="Gene3D" id="2.60.40.4380">
    <property type="entry name" value="Translational regulator CsrA"/>
    <property type="match status" value="1"/>
</dbReference>
<dbReference type="InterPro" id="IPR036107">
    <property type="entry name" value="CsrA_sf"/>
</dbReference>
<dbReference type="Proteomes" id="UP000746471">
    <property type="component" value="Unassembled WGS sequence"/>
</dbReference>
<dbReference type="HAMAP" id="MF_00167">
    <property type="entry name" value="CsrA"/>
    <property type="match status" value="1"/>
</dbReference>
<dbReference type="NCBIfam" id="TIGR00202">
    <property type="entry name" value="csrA"/>
    <property type="match status" value="1"/>
</dbReference>
<dbReference type="Pfam" id="PF02599">
    <property type="entry name" value="CsrA"/>
    <property type="match status" value="1"/>
</dbReference>
<dbReference type="SUPFAM" id="SSF117130">
    <property type="entry name" value="CsrA-like"/>
    <property type="match status" value="1"/>
</dbReference>
<evidence type="ECO:0000256" key="6">
    <source>
        <dbReference type="HAMAP-Rule" id="MF_00167"/>
    </source>
</evidence>
<evidence type="ECO:0000256" key="2">
    <source>
        <dbReference type="ARBA" id="ARBA00022491"/>
    </source>
</evidence>
<organism evidence="7 8">
    <name type="scientific">Fusibacter paucivorans</name>
    <dbReference type="NCBI Taxonomy" id="76009"/>
    <lineage>
        <taxon>Bacteria</taxon>
        <taxon>Bacillati</taxon>
        <taxon>Bacillota</taxon>
        <taxon>Clostridia</taxon>
        <taxon>Eubacteriales</taxon>
        <taxon>Eubacteriales Family XII. Incertae Sedis</taxon>
        <taxon>Fusibacter</taxon>
    </lineage>
</organism>
<evidence type="ECO:0000256" key="1">
    <source>
        <dbReference type="ARBA" id="ARBA00022490"/>
    </source>
</evidence>
<protein>
    <recommendedName>
        <fullName evidence="6">Translational regulator CsrA</fullName>
    </recommendedName>
</protein>
<keyword evidence="3 6" id="KW-1005">Bacterial flagellum biogenesis</keyword>
<comment type="subcellular location">
    <subcellularLocation>
        <location evidence="6">Cytoplasm</location>
    </subcellularLocation>
</comment>
<keyword evidence="1 6" id="KW-0963">Cytoplasm</keyword>
<comment type="function">
    <text evidence="6">A translational regulator that binds mRNA to regulate translation initiation and/or mRNA stability. Usually binds in the 5'-UTR at or near the Shine-Dalgarno sequence preventing ribosome-binding, thus repressing translation. Its main target seems to be the major flagellin gene, while its function is anatagonized by FliW.</text>
</comment>
<accession>A0ABS5PKU3</accession>
<reference evidence="7 8" key="1">
    <citation type="submission" date="2021-05" db="EMBL/GenBank/DDBJ databases">
        <title>Fusibacter ferrireducens sp. nov., an anaerobic, sulfur- and Fe-reducing bacterium isolated from the mangrove sediment.</title>
        <authorList>
            <person name="Qiu D."/>
        </authorList>
    </citation>
    <scope>NUCLEOTIDE SEQUENCE [LARGE SCALE GENOMIC DNA]</scope>
    <source>
        <strain evidence="7 8">DSM 12116</strain>
    </source>
</reference>
<name>A0ABS5PKU3_9FIRM</name>
<dbReference type="RefSeq" id="WP_213235574.1">
    <property type="nucleotide sequence ID" value="NZ_JAHBCL010000005.1"/>
</dbReference>
<sequence>MLILTRKKNESIIINNNIEIQIISIEEGKVKIGINAPKEVAIHRSEIFDKIMESNKEAIVSKDARSLLAEKMKK</sequence>
<keyword evidence="2 6" id="KW-0678">Repressor</keyword>
<comment type="subunit">
    <text evidence="6">Homodimer; the beta-strands of each monomer intercalate to form a hydrophobic core, while the alpha-helices form wings that extend away from the core.</text>
</comment>
<dbReference type="PANTHER" id="PTHR34984">
    <property type="entry name" value="CARBON STORAGE REGULATOR"/>
    <property type="match status" value="1"/>
</dbReference>
<evidence type="ECO:0000313" key="8">
    <source>
        <dbReference type="Proteomes" id="UP000746471"/>
    </source>
</evidence>
<gene>
    <name evidence="6 7" type="primary">csrA</name>
    <name evidence="7" type="ORF">KHM83_03760</name>
</gene>
<dbReference type="PANTHER" id="PTHR34984:SF1">
    <property type="entry name" value="CARBON STORAGE REGULATOR"/>
    <property type="match status" value="1"/>
</dbReference>
<dbReference type="InterPro" id="IPR003751">
    <property type="entry name" value="CsrA"/>
</dbReference>
<evidence type="ECO:0000256" key="4">
    <source>
        <dbReference type="ARBA" id="ARBA00022845"/>
    </source>
</evidence>
<dbReference type="EMBL" id="JAHBCL010000005">
    <property type="protein sequence ID" value="MBS7525789.1"/>
    <property type="molecule type" value="Genomic_DNA"/>
</dbReference>
<comment type="similarity">
    <text evidence="6">Belongs to the CsrA/RsmA family.</text>
</comment>
<evidence type="ECO:0000313" key="7">
    <source>
        <dbReference type="EMBL" id="MBS7525789.1"/>
    </source>
</evidence>
<dbReference type="NCBIfam" id="NF002469">
    <property type="entry name" value="PRK01712.1"/>
    <property type="match status" value="1"/>
</dbReference>
<evidence type="ECO:0000256" key="3">
    <source>
        <dbReference type="ARBA" id="ARBA00022795"/>
    </source>
</evidence>
<evidence type="ECO:0000256" key="5">
    <source>
        <dbReference type="ARBA" id="ARBA00022884"/>
    </source>
</evidence>
<proteinExistence type="inferred from homology"/>
<keyword evidence="5 6" id="KW-0694">RNA-binding</keyword>
<keyword evidence="4 6" id="KW-0810">Translation regulation</keyword>
<keyword evidence="8" id="KW-1185">Reference proteome</keyword>